<dbReference type="AlphaFoldDB" id="A0A914P5P2"/>
<reference evidence="2" key="1">
    <citation type="submission" date="2022-11" db="UniProtKB">
        <authorList>
            <consortium name="WormBaseParasite"/>
        </authorList>
    </citation>
    <scope>IDENTIFICATION</scope>
</reference>
<organism evidence="1 2">
    <name type="scientific">Panagrolaimus davidi</name>
    <dbReference type="NCBI Taxonomy" id="227884"/>
    <lineage>
        <taxon>Eukaryota</taxon>
        <taxon>Metazoa</taxon>
        <taxon>Ecdysozoa</taxon>
        <taxon>Nematoda</taxon>
        <taxon>Chromadorea</taxon>
        <taxon>Rhabditida</taxon>
        <taxon>Tylenchina</taxon>
        <taxon>Panagrolaimomorpha</taxon>
        <taxon>Panagrolaimoidea</taxon>
        <taxon>Panagrolaimidae</taxon>
        <taxon>Panagrolaimus</taxon>
    </lineage>
</organism>
<keyword evidence="1" id="KW-1185">Reference proteome</keyword>
<dbReference type="WBParaSite" id="PDA_v2.g10024.t1">
    <property type="protein sequence ID" value="PDA_v2.g10024.t1"/>
    <property type="gene ID" value="PDA_v2.g10024"/>
</dbReference>
<accession>A0A914P5P2</accession>
<dbReference type="Proteomes" id="UP000887578">
    <property type="component" value="Unplaced"/>
</dbReference>
<proteinExistence type="predicted"/>
<protein>
    <submittedName>
        <fullName evidence="2">Uncharacterized protein</fullName>
    </submittedName>
</protein>
<sequence>MQNERKEFLITTQNIGGFRSNEDFVRQNENCIKFYFLKFIIKRSLKNCENGKVTIRVYTNDPNKSL</sequence>
<evidence type="ECO:0000313" key="2">
    <source>
        <dbReference type="WBParaSite" id="PDA_v2.g10024.t1"/>
    </source>
</evidence>
<evidence type="ECO:0000313" key="1">
    <source>
        <dbReference type="Proteomes" id="UP000887578"/>
    </source>
</evidence>
<name>A0A914P5P2_9BILA</name>